<dbReference type="SUPFAM" id="SSF56784">
    <property type="entry name" value="HAD-like"/>
    <property type="match status" value="1"/>
</dbReference>
<evidence type="ECO:0000256" key="2">
    <source>
        <dbReference type="ARBA" id="ARBA00007958"/>
    </source>
</evidence>
<dbReference type="RefSeq" id="WP_089815119.1">
    <property type="nucleotide sequence ID" value="NZ_FOZK01000001.1"/>
</dbReference>
<dbReference type="NCBIfam" id="TIGR01509">
    <property type="entry name" value="HAD-SF-IA-v3"/>
    <property type="match status" value="1"/>
</dbReference>
<comment type="cofactor">
    <cofactor evidence="1">
        <name>Mg(2+)</name>
        <dbReference type="ChEBI" id="CHEBI:18420"/>
    </cofactor>
</comment>
<reference evidence="5 6" key="1">
    <citation type="submission" date="2016-10" db="EMBL/GenBank/DDBJ databases">
        <authorList>
            <person name="de Groot N.N."/>
        </authorList>
    </citation>
    <scope>NUCLEOTIDE SEQUENCE [LARGE SCALE GENOMIC DNA]</scope>
    <source>
        <strain evidence="5 6">CGMCC 1.10457</strain>
    </source>
</reference>
<dbReference type="Proteomes" id="UP000199062">
    <property type="component" value="Unassembled WGS sequence"/>
</dbReference>
<dbReference type="Gene3D" id="3.40.50.1000">
    <property type="entry name" value="HAD superfamily/HAD-like"/>
    <property type="match status" value="1"/>
</dbReference>
<protein>
    <submittedName>
        <fullName evidence="5">Putative hydrolase of the HAD superfamily</fullName>
    </submittedName>
</protein>
<dbReference type="SFLD" id="SFLDG01129">
    <property type="entry name" value="C1.5:_HAD__Beta-PGM__Phosphata"/>
    <property type="match status" value="1"/>
</dbReference>
<evidence type="ECO:0000256" key="1">
    <source>
        <dbReference type="ARBA" id="ARBA00001946"/>
    </source>
</evidence>
<dbReference type="PANTHER" id="PTHR46470">
    <property type="entry name" value="N-ACYLNEURAMINATE-9-PHOSPHATASE"/>
    <property type="match status" value="1"/>
</dbReference>
<dbReference type="OrthoDB" id="27736at2157"/>
<keyword evidence="3 5" id="KW-0378">Hydrolase</keyword>
<evidence type="ECO:0000256" key="4">
    <source>
        <dbReference type="ARBA" id="ARBA00022842"/>
    </source>
</evidence>
<dbReference type="InterPro" id="IPR036412">
    <property type="entry name" value="HAD-like_sf"/>
</dbReference>
<dbReference type="InterPro" id="IPR023214">
    <property type="entry name" value="HAD_sf"/>
</dbReference>
<dbReference type="InterPro" id="IPR006439">
    <property type="entry name" value="HAD-SF_hydro_IA"/>
</dbReference>
<evidence type="ECO:0000256" key="3">
    <source>
        <dbReference type="ARBA" id="ARBA00022801"/>
    </source>
</evidence>
<accession>A0A1I6KRC4</accession>
<keyword evidence="6" id="KW-1185">Reference proteome</keyword>
<dbReference type="Gene3D" id="1.20.120.710">
    <property type="entry name" value="Haloacid dehalogenase hydrolase-like domain"/>
    <property type="match status" value="1"/>
</dbReference>
<keyword evidence="4" id="KW-0460">Magnesium</keyword>
<name>A0A1I6KRC4_9EURY</name>
<evidence type="ECO:0000313" key="5">
    <source>
        <dbReference type="EMBL" id="SFR93793.1"/>
    </source>
</evidence>
<dbReference type="GO" id="GO:0016787">
    <property type="term" value="F:hydrolase activity"/>
    <property type="evidence" value="ECO:0007669"/>
    <property type="project" value="UniProtKB-KW"/>
</dbReference>
<dbReference type="SFLD" id="SFLDG01135">
    <property type="entry name" value="C1.5.6:_HAD__Beta-PGM__Phospha"/>
    <property type="match status" value="1"/>
</dbReference>
<dbReference type="NCBIfam" id="TIGR01549">
    <property type="entry name" value="HAD-SF-IA-v1"/>
    <property type="match status" value="1"/>
</dbReference>
<dbReference type="AlphaFoldDB" id="A0A1I6KRC4"/>
<dbReference type="SFLD" id="SFLDS00003">
    <property type="entry name" value="Haloacid_Dehalogenase"/>
    <property type="match status" value="1"/>
</dbReference>
<sequence>MNEPVEALLFDLDDTICEYCRPGSEILDLAFEDVGIEPVFTADDYYAVFEDHVEDSEDVVENRERCFAALAEEAGHDPDVGLAVADAYEAERDQTNVQWLPGAQEALDTLRERYAVAAVTNGGPKMQRAKMRGLGIDDHFETVVFAGYDVAAKPDPEPFEMALDAVGVGPERAVKVGNSLKNDVAGAHNAGLRSVWIDREGVPNPDPEPHHRIEAMDELLDEPWA</sequence>
<comment type="similarity">
    <text evidence="2">Belongs to the HAD-like hydrolase superfamily.</text>
</comment>
<evidence type="ECO:0000313" key="6">
    <source>
        <dbReference type="Proteomes" id="UP000199062"/>
    </source>
</evidence>
<dbReference type="PRINTS" id="PR00413">
    <property type="entry name" value="HADHALOGNASE"/>
</dbReference>
<proteinExistence type="inferred from homology"/>
<gene>
    <name evidence="5" type="ORF">SAMN05216559_1375</name>
</gene>
<dbReference type="Pfam" id="PF00702">
    <property type="entry name" value="Hydrolase"/>
    <property type="match status" value="1"/>
</dbReference>
<dbReference type="InterPro" id="IPR051400">
    <property type="entry name" value="HAD-like_hydrolase"/>
</dbReference>
<dbReference type="EMBL" id="FOZK01000001">
    <property type="protein sequence ID" value="SFR93793.1"/>
    <property type="molecule type" value="Genomic_DNA"/>
</dbReference>
<organism evidence="5 6">
    <name type="scientific">Halomicrobium zhouii</name>
    <dbReference type="NCBI Taxonomy" id="767519"/>
    <lineage>
        <taxon>Archaea</taxon>
        <taxon>Methanobacteriati</taxon>
        <taxon>Methanobacteriota</taxon>
        <taxon>Stenosarchaea group</taxon>
        <taxon>Halobacteria</taxon>
        <taxon>Halobacteriales</taxon>
        <taxon>Haloarculaceae</taxon>
        <taxon>Halomicrobium</taxon>
    </lineage>
</organism>
<dbReference type="STRING" id="767519.SAMN05216559_1375"/>
<dbReference type="GO" id="GO:0044281">
    <property type="term" value="P:small molecule metabolic process"/>
    <property type="evidence" value="ECO:0007669"/>
    <property type="project" value="UniProtKB-ARBA"/>
</dbReference>